<evidence type="ECO:0000256" key="3">
    <source>
        <dbReference type="ARBA" id="ARBA00023004"/>
    </source>
</evidence>
<dbReference type="Proteomes" id="UP000192911">
    <property type="component" value="Unassembled WGS sequence"/>
</dbReference>
<proteinExistence type="predicted"/>
<dbReference type="AlphaFoldDB" id="A0A1X7D0A6"/>
<evidence type="ECO:0000313" key="5">
    <source>
        <dbReference type="EMBL" id="SMF06165.1"/>
    </source>
</evidence>
<dbReference type="PANTHER" id="PTHR13096">
    <property type="entry name" value="MINA53 MYC INDUCED NUCLEAR ANTIGEN"/>
    <property type="match status" value="1"/>
</dbReference>
<evidence type="ECO:0000259" key="4">
    <source>
        <dbReference type="PROSITE" id="PS51184"/>
    </source>
</evidence>
<keyword evidence="2" id="KW-0479">Metal-binding</keyword>
<gene>
    <name evidence="5" type="ORF">SAMN06295900_102202</name>
</gene>
<dbReference type="InterPro" id="IPR003347">
    <property type="entry name" value="JmjC_dom"/>
</dbReference>
<comment type="cofactor">
    <cofactor evidence="1">
        <name>Fe(2+)</name>
        <dbReference type="ChEBI" id="CHEBI:29033"/>
    </cofactor>
</comment>
<dbReference type="GO" id="GO:0046872">
    <property type="term" value="F:metal ion binding"/>
    <property type="evidence" value="ECO:0007669"/>
    <property type="project" value="UniProtKB-KW"/>
</dbReference>
<keyword evidence="6" id="KW-1185">Reference proteome</keyword>
<sequence>MDNAAQFTFRDLIAPLSADQFFSDYWETKPLHLARDQQRHYAQLISATDVETMLAEQDIRHPGIRLAKGGRYLAPDTYSTDMHYGDDLFRGVPDLDVVYAHYRTGATVILPALHRTWAPLNRLCAAMEAELNHVVHTNLYLTPGGTAGFSAHYDAHEVFILQIDGRKHWRIYEPPLLLPHHTQPFSPAGYVLPPPMFEIDLMPGDLLYLPRGYVHDTLTSDDHSAHVTLGISVYTWVELLAEALAACKERLDLRRALPPGFANSAQSAAQLASTLGEILGTLQAAVESQAVVDSFKAKVLPGTIKRRGHFTPHASTIGTDTRLYRLPPGRFEVSREEGQIALMFDGKSMKVPDYAGEAIEIITRGESFLVRDLASSLGLDGSLTLAHALFLAGFVTAEPAAALV</sequence>
<name>A0A1X7D0A6_TRICW</name>
<dbReference type="PANTHER" id="PTHR13096:SF9">
    <property type="entry name" value="BIFUNCTIONAL LYSINE-SPECIFIC DEMETHYLASE AND HISTIDYL-HYDROXYLASE"/>
    <property type="match status" value="1"/>
</dbReference>
<evidence type="ECO:0000256" key="1">
    <source>
        <dbReference type="ARBA" id="ARBA00001954"/>
    </source>
</evidence>
<evidence type="ECO:0000313" key="6">
    <source>
        <dbReference type="Proteomes" id="UP000192911"/>
    </source>
</evidence>
<dbReference type="PROSITE" id="PS51184">
    <property type="entry name" value="JMJC"/>
    <property type="match status" value="1"/>
</dbReference>
<dbReference type="STRING" id="28094.SAMN06295900_102202"/>
<feature type="domain" description="JmjC" evidence="4">
    <location>
        <begin position="90"/>
        <end position="248"/>
    </location>
</feature>
<dbReference type="Gene3D" id="2.60.120.650">
    <property type="entry name" value="Cupin"/>
    <property type="match status" value="1"/>
</dbReference>
<evidence type="ECO:0000256" key="2">
    <source>
        <dbReference type="ARBA" id="ARBA00022723"/>
    </source>
</evidence>
<protein>
    <submittedName>
        <fullName evidence="5">Cupin superfamily protein</fullName>
    </submittedName>
</protein>
<dbReference type="Pfam" id="PF08007">
    <property type="entry name" value="JmjC_2"/>
    <property type="match status" value="1"/>
</dbReference>
<dbReference type="GO" id="GO:0032453">
    <property type="term" value="F:histone H3K4 demethylase activity"/>
    <property type="evidence" value="ECO:0007669"/>
    <property type="project" value="TreeGrafter"/>
</dbReference>
<accession>A0A1X7D0A6</accession>
<organism evidence="5 6">
    <name type="scientific">Trinickia caryophylli</name>
    <name type="common">Paraburkholderia caryophylli</name>
    <dbReference type="NCBI Taxonomy" id="28094"/>
    <lineage>
        <taxon>Bacteria</taxon>
        <taxon>Pseudomonadati</taxon>
        <taxon>Pseudomonadota</taxon>
        <taxon>Betaproteobacteria</taxon>
        <taxon>Burkholderiales</taxon>
        <taxon>Burkholderiaceae</taxon>
        <taxon>Trinickia</taxon>
    </lineage>
</organism>
<dbReference type="SUPFAM" id="SSF51197">
    <property type="entry name" value="Clavaminate synthase-like"/>
    <property type="match status" value="1"/>
</dbReference>
<keyword evidence="3" id="KW-0408">Iron</keyword>
<dbReference type="EMBL" id="FXAH01000002">
    <property type="protein sequence ID" value="SMF06165.1"/>
    <property type="molecule type" value="Genomic_DNA"/>
</dbReference>
<dbReference type="InterPro" id="IPR039994">
    <property type="entry name" value="NO66-like"/>
</dbReference>
<dbReference type="GO" id="GO:0051864">
    <property type="term" value="F:histone H3K36 demethylase activity"/>
    <property type="evidence" value="ECO:0007669"/>
    <property type="project" value="TreeGrafter"/>
</dbReference>
<reference evidence="6" key="1">
    <citation type="submission" date="2017-04" db="EMBL/GenBank/DDBJ databases">
        <authorList>
            <person name="Varghese N."/>
            <person name="Submissions S."/>
        </authorList>
    </citation>
    <scope>NUCLEOTIDE SEQUENCE [LARGE SCALE GENOMIC DNA]</scope>
    <source>
        <strain evidence="6">Ballard 720</strain>
    </source>
</reference>